<dbReference type="InterPro" id="IPR029482">
    <property type="entry name" value="HRXXH"/>
</dbReference>
<reference evidence="3 4" key="2">
    <citation type="journal article" date="2013" name="IMA Fungus">
        <title>IMA Genome-F 1: Ceratocystis fimbriata: Draft nuclear genome sequence for the plant pathogen, Ceratocystis fimbriata.</title>
        <authorList>
            <person name="Wilken P.M."/>
            <person name="Steenkamp E.T."/>
            <person name="Wingfield M.J."/>
            <person name="de Beer Z.W."/>
            <person name="Wingfield B.D."/>
        </authorList>
    </citation>
    <scope>NUCLEOTIDE SEQUENCE [LARGE SCALE GENOMIC DNA]</scope>
    <source>
        <strain evidence="3 4">CBS 114723</strain>
    </source>
</reference>
<evidence type="ECO:0000313" key="3">
    <source>
        <dbReference type="EMBL" id="PHH54505.1"/>
    </source>
</evidence>
<dbReference type="SUPFAM" id="SSF55486">
    <property type="entry name" value="Metalloproteases ('zincins'), catalytic domain"/>
    <property type="match status" value="1"/>
</dbReference>
<proteinExistence type="predicted"/>
<dbReference type="InterPro" id="IPR039124">
    <property type="entry name" value="PRA1-like"/>
</dbReference>
<dbReference type="GO" id="GO:0009986">
    <property type="term" value="C:cell surface"/>
    <property type="evidence" value="ECO:0007669"/>
    <property type="project" value="TreeGrafter"/>
</dbReference>
<protein>
    <submittedName>
        <fullName evidence="3">Major allergen Asp f 2</fullName>
    </submittedName>
</protein>
<evidence type="ECO:0000259" key="2">
    <source>
        <dbReference type="Pfam" id="PF13933"/>
    </source>
</evidence>
<dbReference type="GO" id="GO:0008237">
    <property type="term" value="F:metallopeptidase activity"/>
    <property type="evidence" value="ECO:0007669"/>
    <property type="project" value="InterPro"/>
</dbReference>
<keyword evidence="4" id="KW-1185">Reference proteome</keyword>
<dbReference type="Proteomes" id="UP000222788">
    <property type="component" value="Unassembled WGS sequence"/>
</dbReference>
<feature type="chain" id="PRO_5012835492" evidence="1">
    <location>
        <begin position="16"/>
        <end position="284"/>
    </location>
</feature>
<dbReference type="InterPro" id="IPR024079">
    <property type="entry name" value="MetalloPept_cat_dom_sf"/>
</dbReference>
<keyword evidence="1" id="KW-0732">Signal</keyword>
<dbReference type="AlphaFoldDB" id="A0A2C5X9I7"/>
<dbReference type="GO" id="GO:0005576">
    <property type="term" value="C:extracellular region"/>
    <property type="evidence" value="ECO:0007669"/>
    <property type="project" value="TreeGrafter"/>
</dbReference>
<feature type="domain" description="Putative peptidase" evidence="2">
    <location>
        <begin position="21"/>
        <end position="241"/>
    </location>
</feature>
<gene>
    <name evidence="3" type="ORF">CFIMG_002425RA</name>
</gene>
<accession>A0A2C5X9I7</accession>
<dbReference type="GO" id="GO:0008270">
    <property type="term" value="F:zinc ion binding"/>
    <property type="evidence" value="ECO:0007669"/>
    <property type="project" value="TreeGrafter"/>
</dbReference>
<dbReference type="PANTHER" id="PTHR39399:SF1">
    <property type="entry name" value="PROTEIN ZPS1"/>
    <property type="match status" value="1"/>
</dbReference>
<evidence type="ECO:0000256" key="1">
    <source>
        <dbReference type="SAM" id="SignalP"/>
    </source>
</evidence>
<dbReference type="OrthoDB" id="4689212at2759"/>
<dbReference type="PANTHER" id="PTHR39399">
    <property type="entry name" value="PROTEIN ZPS1"/>
    <property type="match status" value="1"/>
</dbReference>
<evidence type="ECO:0000313" key="4">
    <source>
        <dbReference type="Proteomes" id="UP000222788"/>
    </source>
</evidence>
<dbReference type="GO" id="GO:0009277">
    <property type="term" value="C:fungal-type cell wall"/>
    <property type="evidence" value="ECO:0007669"/>
    <property type="project" value="TreeGrafter"/>
</dbReference>
<feature type="signal peptide" evidence="1">
    <location>
        <begin position="1"/>
        <end position="15"/>
    </location>
</feature>
<comment type="caution">
    <text evidence="3">The sequence shown here is derived from an EMBL/GenBank/DDBJ whole genome shotgun (WGS) entry which is preliminary data.</text>
</comment>
<dbReference type="CDD" id="cd11307">
    <property type="entry name" value="M35_Asp_f2_like"/>
    <property type="match status" value="1"/>
</dbReference>
<dbReference type="STRING" id="1035309.A0A2C5X9I7"/>
<dbReference type="Pfam" id="PF13933">
    <property type="entry name" value="HRXXH"/>
    <property type="match status" value="1"/>
</dbReference>
<sequence length="284" mass="30842">MHFSNLLLAASTVLASSSPSLLISRAESFSLESVTTINSPFPIHESCNSTQQRQIARGLQETITLAEVAKAHLLKHGGDSEIKKKYFGNGTTATPIGWYERIISANRGAMTFRCDDPDENCATQDGWAGHWRGNNASAETVICDASYHKRLYLESMCTRGYTVDGSALNLFWATDLLHRILHVPVISEEVVDHFSESYSDAIVLAESEPAKAAIDSNALQYFAVEVYAYDVAVPGEGCLGDGTTISRSSSTSQAATPSATSSAAGTVRLPYPFRWIRALRLGRI</sequence>
<dbReference type="Gene3D" id="3.40.390.10">
    <property type="entry name" value="Collagenase (Catalytic Domain)"/>
    <property type="match status" value="1"/>
</dbReference>
<dbReference type="EMBL" id="APWK03000025">
    <property type="protein sequence ID" value="PHH54505.1"/>
    <property type="molecule type" value="Genomic_DNA"/>
</dbReference>
<dbReference type="GO" id="GO:0005178">
    <property type="term" value="F:integrin binding"/>
    <property type="evidence" value="ECO:0007669"/>
    <property type="project" value="TreeGrafter"/>
</dbReference>
<reference evidence="3 4" key="1">
    <citation type="journal article" date="2013" name="Fungal Biol.">
        <title>Analysis of microsatellite markers in the genome of the plant pathogen Ceratocystis fimbriata.</title>
        <authorList>
            <person name="Simpson M.C."/>
            <person name="Wilken P.M."/>
            <person name="Coetzee M.P."/>
            <person name="Wingfield M.J."/>
            <person name="Wingfield B.D."/>
        </authorList>
    </citation>
    <scope>NUCLEOTIDE SEQUENCE [LARGE SCALE GENOMIC DNA]</scope>
    <source>
        <strain evidence="3 4">CBS 114723</strain>
    </source>
</reference>
<name>A0A2C5X9I7_9PEZI</name>
<organism evidence="3 4">
    <name type="scientific">Ceratocystis fimbriata CBS 114723</name>
    <dbReference type="NCBI Taxonomy" id="1035309"/>
    <lineage>
        <taxon>Eukaryota</taxon>
        <taxon>Fungi</taxon>
        <taxon>Dikarya</taxon>
        <taxon>Ascomycota</taxon>
        <taxon>Pezizomycotina</taxon>
        <taxon>Sordariomycetes</taxon>
        <taxon>Hypocreomycetidae</taxon>
        <taxon>Microascales</taxon>
        <taxon>Ceratocystidaceae</taxon>
        <taxon>Ceratocystis</taxon>
    </lineage>
</organism>